<organism evidence="1 2">
    <name type="scientific">Vibrio cholerae</name>
    <dbReference type="NCBI Taxonomy" id="666"/>
    <lineage>
        <taxon>Bacteria</taxon>
        <taxon>Pseudomonadati</taxon>
        <taxon>Pseudomonadota</taxon>
        <taxon>Gammaproteobacteria</taxon>
        <taxon>Vibrionales</taxon>
        <taxon>Vibrionaceae</taxon>
        <taxon>Vibrio</taxon>
    </lineage>
</organism>
<accession>A0A655ZWF4</accession>
<dbReference type="Proteomes" id="UP000041770">
    <property type="component" value="Unassembled WGS sequence"/>
</dbReference>
<sequence length="66" mass="7491">MHLWLIATKAHKHQGFTSKSISKNISSPLPVPPFLELSLSEKYRLVSLFNSSISKFLSTTIYLKDL</sequence>
<protein>
    <submittedName>
        <fullName evidence="1">Uncharacterized protein</fullName>
    </submittedName>
</protein>
<gene>
    <name evidence="1" type="ORF">ERS013200_01089</name>
</gene>
<dbReference type="EMBL" id="CWQY01000005">
    <property type="protein sequence ID" value="CSC30417.1"/>
    <property type="molecule type" value="Genomic_DNA"/>
</dbReference>
<evidence type="ECO:0000313" key="2">
    <source>
        <dbReference type="Proteomes" id="UP000041770"/>
    </source>
</evidence>
<name>A0A655ZWF4_VIBCL</name>
<dbReference type="AlphaFoldDB" id="A0A655ZWF4"/>
<proteinExistence type="predicted"/>
<reference evidence="1 2" key="1">
    <citation type="submission" date="2015-07" db="EMBL/GenBank/DDBJ databases">
        <authorList>
            <consortium name="Pathogen Informatics"/>
        </authorList>
    </citation>
    <scope>NUCLEOTIDE SEQUENCE [LARGE SCALE GENOMIC DNA]</scope>
    <source>
        <strain evidence="1 2">A316</strain>
    </source>
</reference>
<evidence type="ECO:0000313" key="1">
    <source>
        <dbReference type="EMBL" id="CSC30417.1"/>
    </source>
</evidence>